<dbReference type="InterPro" id="IPR043128">
    <property type="entry name" value="Rev_trsase/Diguanyl_cyclase"/>
</dbReference>
<feature type="non-terminal residue" evidence="1">
    <location>
        <position position="114"/>
    </location>
</feature>
<feature type="non-terminal residue" evidence="1">
    <location>
        <position position="1"/>
    </location>
</feature>
<keyword evidence="1" id="KW-0548">Nucleotidyltransferase</keyword>
<dbReference type="InterPro" id="IPR043502">
    <property type="entry name" value="DNA/RNA_pol_sf"/>
</dbReference>
<protein>
    <submittedName>
        <fullName evidence="1">RNA-directed DNA polymerase (Reverse transcriptase)</fullName>
    </submittedName>
</protein>
<accession>A0A392QUL5</accession>
<sequence>TARRCYQASLKTGPERLRRKESFESGAKQETVNFAEGFTDLDPREDFQEERANGKCRMCVDFTDLNKAYPKDPYPLPSIDRLIDGASGCRTLSFMDAYSGYNQIRMSPTEAPMT</sequence>
<dbReference type="SUPFAM" id="SSF56672">
    <property type="entry name" value="DNA/RNA polymerases"/>
    <property type="match status" value="1"/>
</dbReference>
<evidence type="ECO:0000313" key="1">
    <source>
        <dbReference type="EMBL" id="MCI27562.1"/>
    </source>
</evidence>
<dbReference type="InterPro" id="IPR053134">
    <property type="entry name" value="RNA-dir_DNA_polymerase"/>
</dbReference>
<dbReference type="Proteomes" id="UP000265520">
    <property type="component" value="Unassembled WGS sequence"/>
</dbReference>
<dbReference type="EMBL" id="LXQA010160132">
    <property type="protein sequence ID" value="MCI27562.1"/>
    <property type="molecule type" value="Genomic_DNA"/>
</dbReference>
<dbReference type="Gene3D" id="3.30.70.270">
    <property type="match status" value="1"/>
</dbReference>
<keyword evidence="2" id="KW-1185">Reference proteome</keyword>
<keyword evidence="1" id="KW-0808">Transferase</keyword>
<reference evidence="1 2" key="1">
    <citation type="journal article" date="2018" name="Front. Plant Sci.">
        <title>Red Clover (Trifolium pratense) and Zigzag Clover (T. medium) - A Picture of Genomic Similarities and Differences.</title>
        <authorList>
            <person name="Dluhosova J."/>
            <person name="Istvanek J."/>
            <person name="Nedelnik J."/>
            <person name="Repkova J."/>
        </authorList>
    </citation>
    <scope>NUCLEOTIDE SEQUENCE [LARGE SCALE GENOMIC DNA]</scope>
    <source>
        <strain evidence="2">cv. 10/8</strain>
        <tissue evidence="1">Leaf</tissue>
    </source>
</reference>
<dbReference type="Gene3D" id="3.10.10.10">
    <property type="entry name" value="HIV Type 1 Reverse Transcriptase, subunit A, domain 1"/>
    <property type="match status" value="1"/>
</dbReference>
<dbReference type="GO" id="GO:0003964">
    <property type="term" value="F:RNA-directed DNA polymerase activity"/>
    <property type="evidence" value="ECO:0007669"/>
    <property type="project" value="UniProtKB-KW"/>
</dbReference>
<keyword evidence="1" id="KW-0695">RNA-directed DNA polymerase</keyword>
<dbReference type="AlphaFoldDB" id="A0A392QUL5"/>
<dbReference type="PANTHER" id="PTHR24559:SF444">
    <property type="entry name" value="REVERSE TRANSCRIPTASE DOMAIN-CONTAINING PROTEIN"/>
    <property type="match status" value="1"/>
</dbReference>
<proteinExistence type="predicted"/>
<dbReference type="PANTHER" id="PTHR24559">
    <property type="entry name" value="TRANSPOSON TY3-I GAG-POL POLYPROTEIN"/>
    <property type="match status" value="1"/>
</dbReference>
<evidence type="ECO:0000313" key="2">
    <source>
        <dbReference type="Proteomes" id="UP000265520"/>
    </source>
</evidence>
<organism evidence="1 2">
    <name type="scientific">Trifolium medium</name>
    <dbReference type="NCBI Taxonomy" id="97028"/>
    <lineage>
        <taxon>Eukaryota</taxon>
        <taxon>Viridiplantae</taxon>
        <taxon>Streptophyta</taxon>
        <taxon>Embryophyta</taxon>
        <taxon>Tracheophyta</taxon>
        <taxon>Spermatophyta</taxon>
        <taxon>Magnoliopsida</taxon>
        <taxon>eudicotyledons</taxon>
        <taxon>Gunneridae</taxon>
        <taxon>Pentapetalae</taxon>
        <taxon>rosids</taxon>
        <taxon>fabids</taxon>
        <taxon>Fabales</taxon>
        <taxon>Fabaceae</taxon>
        <taxon>Papilionoideae</taxon>
        <taxon>50 kb inversion clade</taxon>
        <taxon>NPAAA clade</taxon>
        <taxon>Hologalegina</taxon>
        <taxon>IRL clade</taxon>
        <taxon>Trifolieae</taxon>
        <taxon>Trifolium</taxon>
    </lineage>
</organism>
<comment type="caution">
    <text evidence="1">The sequence shown here is derived from an EMBL/GenBank/DDBJ whole genome shotgun (WGS) entry which is preliminary data.</text>
</comment>
<name>A0A392QUL5_9FABA</name>